<protein>
    <submittedName>
        <fullName evidence="1">Uncharacterized protein</fullName>
    </submittedName>
</protein>
<sequence>MGTILAYQSRKRNKKSRTLPNFKTFIRLESVFCPMLRSGQKMSSSAAGREIAYFVNKDSMLCKH</sequence>
<accession>A6P0V2</accession>
<dbReference type="EMBL" id="AAXG02000044">
    <property type="protein sequence ID" value="EDM98090.1"/>
    <property type="molecule type" value="Genomic_DNA"/>
</dbReference>
<keyword evidence="2" id="KW-1185">Reference proteome</keyword>
<reference evidence="1 2" key="2">
    <citation type="submission" date="2007-06" db="EMBL/GenBank/DDBJ databases">
        <title>Draft genome sequence of Pseudoflavonifractor capillosus ATCC 29799.</title>
        <authorList>
            <person name="Sudarsanam P."/>
            <person name="Ley R."/>
            <person name="Guruge J."/>
            <person name="Turnbaugh P.J."/>
            <person name="Mahowald M."/>
            <person name="Liep D."/>
            <person name="Gordon J."/>
        </authorList>
    </citation>
    <scope>NUCLEOTIDE SEQUENCE [LARGE SCALE GENOMIC DNA]</scope>
    <source>
        <strain evidence="1 2">ATCC 29799</strain>
    </source>
</reference>
<evidence type="ECO:0000313" key="2">
    <source>
        <dbReference type="Proteomes" id="UP000003639"/>
    </source>
</evidence>
<gene>
    <name evidence="1" type="ORF">BACCAP_04118</name>
</gene>
<evidence type="ECO:0000313" key="1">
    <source>
        <dbReference type="EMBL" id="EDM98090.1"/>
    </source>
</evidence>
<organism evidence="1 2">
    <name type="scientific">Pseudoflavonifractor capillosus ATCC 29799</name>
    <dbReference type="NCBI Taxonomy" id="411467"/>
    <lineage>
        <taxon>Bacteria</taxon>
        <taxon>Bacillati</taxon>
        <taxon>Bacillota</taxon>
        <taxon>Clostridia</taxon>
        <taxon>Eubacteriales</taxon>
        <taxon>Oscillospiraceae</taxon>
        <taxon>Pseudoflavonifractor</taxon>
    </lineage>
</organism>
<dbReference type="AlphaFoldDB" id="A6P0V2"/>
<dbReference type="STRING" id="411467.BACCAP_04118"/>
<proteinExistence type="predicted"/>
<reference evidence="1 2" key="1">
    <citation type="submission" date="2007-04" db="EMBL/GenBank/DDBJ databases">
        <authorList>
            <person name="Fulton L."/>
            <person name="Clifton S."/>
            <person name="Fulton B."/>
            <person name="Xu J."/>
            <person name="Minx P."/>
            <person name="Pepin K.H."/>
            <person name="Johnson M."/>
            <person name="Thiruvilangam P."/>
            <person name="Bhonagiri V."/>
            <person name="Nash W.E."/>
            <person name="Mardis E.R."/>
            <person name="Wilson R.K."/>
        </authorList>
    </citation>
    <scope>NUCLEOTIDE SEQUENCE [LARGE SCALE GENOMIC DNA]</scope>
    <source>
        <strain evidence="1 2">ATCC 29799</strain>
    </source>
</reference>
<comment type="caution">
    <text evidence="1">The sequence shown here is derived from an EMBL/GenBank/DDBJ whole genome shotgun (WGS) entry which is preliminary data.</text>
</comment>
<name>A6P0V2_9FIRM</name>
<dbReference type="Proteomes" id="UP000003639">
    <property type="component" value="Unassembled WGS sequence"/>
</dbReference>